<proteinExistence type="predicted"/>
<gene>
    <name evidence="2" type="ORF">TSACC_3627</name>
</gene>
<dbReference type="InParanoid" id="A0A146GGM2"/>
<accession>A0A146GGM2</accession>
<dbReference type="InterPro" id="IPR050765">
    <property type="entry name" value="Riboflavin_Biosynth_HTPR"/>
</dbReference>
<dbReference type="Pfam" id="PF01872">
    <property type="entry name" value="RibD_C"/>
    <property type="match status" value="1"/>
</dbReference>
<name>A0A146GGM2_TERSA</name>
<reference evidence="3" key="1">
    <citation type="journal article" date="2017" name="Genome Announc.">
        <title>Draft Genome Sequence of Terrimicrobium sacchariphilum NM-5T, a Facultative Anaerobic Soil Bacterium of the Class Spartobacteria.</title>
        <authorList>
            <person name="Qiu Y.L."/>
            <person name="Tourlousse D.M."/>
            <person name="Matsuura N."/>
            <person name="Ohashi A."/>
            <person name="Sekiguchi Y."/>
        </authorList>
    </citation>
    <scope>NUCLEOTIDE SEQUENCE [LARGE SCALE GENOMIC DNA]</scope>
    <source>
        <strain evidence="3">NM-5</strain>
    </source>
</reference>
<evidence type="ECO:0000313" key="3">
    <source>
        <dbReference type="Proteomes" id="UP000076023"/>
    </source>
</evidence>
<dbReference type="STRING" id="690879.TSACC_3627"/>
<dbReference type="InterPro" id="IPR002734">
    <property type="entry name" value="RibDG_C"/>
</dbReference>
<dbReference type="InterPro" id="IPR024072">
    <property type="entry name" value="DHFR-like_dom_sf"/>
</dbReference>
<feature type="domain" description="Bacterial bifunctional deaminase-reductase C-terminal" evidence="1">
    <location>
        <begin position="14"/>
        <end position="185"/>
    </location>
</feature>
<dbReference type="PANTHER" id="PTHR38011">
    <property type="entry name" value="DIHYDROFOLATE REDUCTASE FAMILY PROTEIN (AFU_ORTHOLOGUE AFUA_8G06820)"/>
    <property type="match status" value="1"/>
</dbReference>
<evidence type="ECO:0000259" key="1">
    <source>
        <dbReference type="Pfam" id="PF01872"/>
    </source>
</evidence>
<comment type="caution">
    <text evidence="2">The sequence shown here is derived from an EMBL/GenBank/DDBJ whole genome shotgun (WGS) entry which is preliminary data.</text>
</comment>
<organism evidence="2 3">
    <name type="scientific">Terrimicrobium sacchariphilum</name>
    <dbReference type="NCBI Taxonomy" id="690879"/>
    <lineage>
        <taxon>Bacteria</taxon>
        <taxon>Pseudomonadati</taxon>
        <taxon>Verrucomicrobiota</taxon>
        <taxon>Terrimicrobiia</taxon>
        <taxon>Terrimicrobiales</taxon>
        <taxon>Terrimicrobiaceae</taxon>
        <taxon>Terrimicrobium</taxon>
    </lineage>
</organism>
<dbReference type="Gene3D" id="3.40.430.10">
    <property type="entry name" value="Dihydrofolate Reductase, subunit A"/>
    <property type="match status" value="1"/>
</dbReference>
<dbReference type="GO" id="GO:0008703">
    <property type="term" value="F:5-amino-6-(5-phosphoribosylamino)uracil reductase activity"/>
    <property type="evidence" value="ECO:0007669"/>
    <property type="project" value="InterPro"/>
</dbReference>
<dbReference type="EMBL" id="BDCO01000003">
    <property type="protein sequence ID" value="GAT35556.1"/>
    <property type="molecule type" value="Genomic_DNA"/>
</dbReference>
<keyword evidence="3" id="KW-1185">Reference proteome</keyword>
<dbReference type="SUPFAM" id="SSF53597">
    <property type="entry name" value="Dihydrofolate reductase-like"/>
    <property type="match status" value="1"/>
</dbReference>
<dbReference type="Proteomes" id="UP000076023">
    <property type="component" value="Unassembled WGS sequence"/>
</dbReference>
<dbReference type="PANTHER" id="PTHR38011:SF11">
    <property type="entry name" value="2,5-DIAMINO-6-RIBOSYLAMINO-4(3H)-PYRIMIDINONE 5'-PHOSPHATE REDUCTASE"/>
    <property type="match status" value="1"/>
</dbReference>
<dbReference type="GO" id="GO:0009231">
    <property type="term" value="P:riboflavin biosynthetic process"/>
    <property type="evidence" value="ECO:0007669"/>
    <property type="project" value="InterPro"/>
</dbReference>
<protein>
    <submittedName>
        <fullName evidence="2">Dihydrofolate reductase</fullName>
    </submittedName>
</protein>
<dbReference type="AlphaFoldDB" id="A0A146GGM2"/>
<evidence type="ECO:0000313" key="2">
    <source>
        <dbReference type="EMBL" id="GAT35556.1"/>
    </source>
</evidence>
<sequence>MKSAGNKDILRGHVFIATSLDGFIARRDGDIGWLEEKSISAARLDGENEDHGYADFLAGMDGIIMGRRTFEKVLTFDSWPFDKPVVVLSRFISAVDLPSDIAGRVTILNQPPRAVAEYLAGRGWEHAYIDGGQVIQAFLREGLIADLVITRIPILLGDGLPLFGAIEDHTELRHLGTKAFPSGFVQSRYKVLG</sequence>